<feature type="chain" id="PRO_5040110139" evidence="7">
    <location>
        <begin position="23"/>
        <end position="334"/>
    </location>
</feature>
<dbReference type="Proteomes" id="UP001056384">
    <property type="component" value="Chromosome 5"/>
</dbReference>
<feature type="active site" description="Proton acceptor" evidence="4">
    <location>
        <position position="41"/>
    </location>
</feature>
<dbReference type="GO" id="GO:0005975">
    <property type="term" value="P:carbohydrate metabolic process"/>
    <property type="evidence" value="ECO:0007669"/>
    <property type="project" value="InterPro"/>
</dbReference>
<comment type="similarity">
    <text evidence="1 6">Belongs to the glycosyl hydrolase 43 family.</text>
</comment>
<accession>A0A9Q9AUX7</accession>
<dbReference type="PANTHER" id="PTHR42812">
    <property type="entry name" value="BETA-XYLOSIDASE"/>
    <property type="match status" value="1"/>
</dbReference>
<feature type="active site" description="Proton donor" evidence="4">
    <location>
        <position position="232"/>
    </location>
</feature>
<keyword evidence="3 6" id="KW-0326">Glycosidase</keyword>
<evidence type="ECO:0000256" key="3">
    <source>
        <dbReference type="ARBA" id="ARBA00023295"/>
    </source>
</evidence>
<dbReference type="Pfam" id="PF04616">
    <property type="entry name" value="Glyco_hydro_43"/>
    <property type="match status" value="1"/>
</dbReference>
<dbReference type="PANTHER" id="PTHR42812:SF5">
    <property type="entry name" value="ENDO-ARABINASE"/>
    <property type="match status" value="1"/>
</dbReference>
<sequence length="334" mass="36119">MYFSASTAVLVGLSALSNVAFASPLAKRADLRPVISSDFPDPSIIKVGDTWYAFASQSEFDFRETKVQVATSPDFNTWTRLDRDVLDRIAPWAATGPYPKVWAPSVSRRDDGKFLMYYSALVASDTAFHCLGTAVADDIMGPYNSNSDEPFACPLDQGGALDASYFRDGDRHFSVYKIDANARGNGGVCNNGVEPIVKTPIVIQEVQADGTTKIGGPIQILDNSPVDGPLVEAPYMIRNADGIYVLFFSSNCYTTEQYDVSYATSSSPTGPFEKSSRPLFVTGTQGLIGPGGGSIADDGTSWAMHGYESRDIVGQRRSMYVTRLRLEGTNVVAT</sequence>
<dbReference type="CDD" id="cd08999">
    <property type="entry name" value="GH43_ABN-like"/>
    <property type="match status" value="1"/>
</dbReference>
<dbReference type="EMBL" id="CP099422">
    <property type="protein sequence ID" value="USW52990.1"/>
    <property type="molecule type" value="Genomic_DNA"/>
</dbReference>
<dbReference type="AlphaFoldDB" id="A0A9Q9AUX7"/>
<feature type="signal peptide" evidence="7">
    <location>
        <begin position="1"/>
        <end position="22"/>
    </location>
</feature>
<evidence type="ECO:0000313" key="9">
    <source>
        <dbReference type="Proteomes" id="UP001056384"/>
    </source>
</evidence>
<protein>
    <submittedName>
        <fullName evidence="8">Glycoside hydrolase, family 43</fullName>
    </submittedName>
</protein>
<evidence type="ECO:0000256" key="6">
    <source>
        <dbReference type="RuleBase" id="RU361187"/>
    </source>
</evidence>
<evidence type="ECO:0000256" key="5">
    <source>
        <dbReference type="PIRSR" id="PIRSR606710-2"/>
    </source>
</evidence>
<dbReference type="InterPro" id="IPR051795">
    <property type="entry name" value="Glycosyl_Hydrlase_43"/>
</dbReference>
<dbReference type="InterPro" id="IPR023296">
    <property type="entry name" value="Glyco_hydro_beta-prop_sf"/>
</dbReference>
<evidence type="ECO:0000256" key="7">
    <source>
        <dbReference type="SAM" id="SignalP"/>
    </source>
</evidence>
<evidence type="ECO:0000256" key="1">
    <source>
        <dbReference type="ARBA" id="ARBA00009865"/>
    </source>
</evidence>
<dbReference type="OrthoDB" id="3879658at2759"/>
<keyword evidence="9" id="KW-1185">Reference proteome</keyword>
<proteinExistence type="inferred from homology"/>
<reference evidence="8" key="1">
    <citation type="submission" date="2022-06" db="EMBL/GenBank/DDBJ databases">
        <title>Complete genome sequences of two strains of the flax pathogen Septoria linicola.</title>
        <authorList>
            <person name="Lapalu N."/>
            <person name="Simon A."/>
            <person name="Demenou B."/>
            <person name="Paumier D."/>
            <person name="Guillot M.-P."/>
            <person name="Gout L."/>
            <person name="Valade R."/>
        </authorList>
    </citation>
    <scope>NUCLEOTIDE SEQUENCE</scope>
    <source>
        <strain evidence="8">SE15195</strain>
    </source>
</reference>
<evidence type="ECO:0000256" key="4">
    <source>
        <dbReference type="PIRSR" id="PIRSR606710-1"/>
    </source>
</evidence>
<feature type="site" description="Important for catalytic activity, responsible for pKa modulation of the active site Glu and correct orientation of both the proton donor and substrate" evidence="5">
    <location>
        <position position="162"/>
    </location>
</feature>
<dbReference type="InterPro" id="IPR006710">
    <property type="entry name" value="Glyco_hydro_43"/>
</dbReference>
<evidence type="ECO:0000256" key="2">
    <source>
        <dbReference type="ARBA" id="ARBA00022801"/>
    </source>
</evidence>
<name>A0A9Q9AUX7_9PEZI</name>
<dbReference type="GO" id="GO:0004553">
    <property type="term" value="F:hydrolase activity, hydrolyzing O-glycosyl compounds"/>
    <property type="evidence" value="ECO:0007669"/>
    <property type="project" value="InterPro"/>
</dbReference>
<organism evidence="8 9">
    <name type="scientific">Septoria linicola</name>
    <dbReference type="NCBI Taxonomy" id="215465"/>
    <lineage>
        <taxon>Eukaryota</taxon>
        <taxon>Fungi</taxon>
        <taxon>Dikarya</taxon>
        <taxon>Ascomycota</taxon>
        <taxon>Pezizomycotina</taxon>
        <taxon>Dothideomycetes</taxon>
        <taxon>Dothideomycetidae</taxon>
        <taxon>Mycosphaerellales</taxon>
        <taxon>Mycosphaerellaceae</taxon>
        <taxon>Septoria</taxon>
    </lineage>
</organism>
<keyword evidence="7" id="KW-0732">Signal</keyword>
<evidence type="ECO:0000313" key="8">
    <source>
        <dbReference type="EMBL" id="USW52990.1"/>
    </source>
</evidence>
<keyword evidence="2 6" id="KW-0378">Hydrolase</keyword>
<gene>
    <name evidence="8" type="ORF">Slin15195_G063090</name>
</gene>
<dbReference type="SUPFAM" id="SSF75005">
    <property type="entry name" value="Arabinanase/levansucrase/invertase"/>
    <property type="match status" value="1"/>
</dbReference>
<dbReference type="Gene3D" id="2.115.10.20">
    <property type="entry name" value="Glycosyl hydrolase domain, family 43"/>
    <property type="match status" value="1"/>
</dbReference>